<name>G0GDS7_WINT7</name>
<keyword evidence="2" id="KW-0813">Transport</keyword>
<evidence type="ECO:0000256" key="1">
    <source>
        <dbReference type="ARBA" id="ARBA00005417"/>
    </source>
</evidence>
<dbReference type="PROSITE" id="PS00211">
    <property type="entry name" value="ABC_TRANSPORTER_1"/>
    <property type="match status" value="1"/>
</dbReference>
<dbReference type="InterPro" id="IPR027417">
    <property type="entry name" value="P-loop_NTPase"/>
</dbReference>
<dbReference type="GO" id="GO:0016887">
    <property type="term" value="F:ATP hydrolysis activity"/>
    <property type="evidence" value="ECO:0007669"/>
    <property type="project" value="InterPro"/>
</dbReference>
<dbReference type="Proteomes" id="UP000007254">
    <property type="component" value="Chromosome"/>
</dbReference>
<protein>
    <submittedName>
        <fullName evidence="7">ABC transporter related protein</fullName>
    </submittedName>
</protein>
<dbReference type="KEGG" id="stq:Spith_1949"/>
<dbReference type="STRING" id="869211.Spith_1949"/>
<dbReference type="InterPro" id="IPR003439">
    <property type="entry name" value="ABC_transporter-like_ATP-bd"/>
</dbReference>
<accession>G0GDS7</accession>
<comment type="similarity">
    <text evidence="1">Belongs to the ABC transporter superfamily.</text>
</comment>
<dbReference type="PANTHER" id="PTHR43820">
    <property type="entry name" value="HIGH-AFFINITY BRANCHED-CHAIN AMINO ACID TRANSPORT ATP-BINDING PROTEIN LIVF"/>
    <property type="match status" value="1"/>
</dbReference>
<evidence type="ECO:0000256" key="4">
    <source>
        <dbReference type="ARBA" id="ARBA00022840"/>
    </source>
</evidence>
<dbReference type="PIRSF" id="PIRSF039137">
    <property type="entry name" value="ABC_branched_ATPase"/>
    <property type="match status" value="1"/>
</dbReference>
<keyword evidence="4" id="KW-0067">ATP-binding</keyword>
<dbReference type="AlphaFoldDB" id="G0GDS7"/>
<evidence type="ECO:0000256" key="2">
    <source>
        <dbReference type="ARBA" id="ARBA00022448"/>
    </source>
</evidence>
<dbReference type="InterPro" id="IPR003593">
    <property type="entry name" value="AAA+_ATPase"/>
</dbReference>
<dbReference type="Gene3D" id="3.40.50.300">
    <property type="entry name" value="P-loop containing nucleotide triphosphate hydrolases"/>
    <property type="match status" value="1"/>
</dbReference>
<dbReference type="SMART" id="SM00382">
    <property type="entry name" value="AAA"/>
    <property type="match status" value="1"/>
</dbReference>
<organism evidence="7 8">
    <name type="scientific">Winmispira thermophila (strain ATCC 700085 / DSM 6578 / Z-1203)</name>
    <name type="common">Spirochaeta thermophila</name>
    <dbReference type="NCBI Taxonomy" id="869211"/>
    <lineage>
        <taxon>Bacteria</taxon>
        <taxon>Pseudomonadati</taxon>
        <taxon>Spirochaetota</taxon>
        <taxon>Spirochaetia</taxon>
        <taxon>Winmispirales</taxon>
        <taxon>Winmispiraceae</taxon>
        <taxon>Winmispira</taxon>
    </lineage>
</organism>
<dbReference type="PANTHER" id="PTHR43820:SF4">
    <property type="entry name" value="HIGH-AFFINITY BRANCHED-CHAIN AMINO ACID TRANSPORT ATP-BINDING PROTEIN LIVF"/>
    <property type="match status" value="1"/>
</dbReference>
<keyword evidence="8" id="KW-1185">Reference proteome</keyword>
<proteinExistence type="inferred from homology"/>
<dbReference type="CDD" id="cd03224">
    <property type="entry name" value="ABC_TM1139_LivF_branched"/>
    <property type="match status" value="1"/>
</dbReference>
<dbReference type="SUPFAM" id="SSF52540">
    <property type="entry name" value="P-loop containing nucleoside triphosphate hydrolases"/>
    <property type="match status" value="1"/>
</dbReference>
<sequence length="234" mass="25682">MLKVEGLRVNYDAIEALHGISFEVREGEIVTLIGANGAGKSTTLNAICGLVPVSRGGITFMGEDLVGLSPHGIVQRGISQVPEGRRVFANLTVEDNLLMGAYTRKDAKAVRRDMEQVYERFPRLKERYRQLAGTLSGGEQQMLALGRALMSRPRLLLMDEPSMGLAPLLVREIFSIIQDLNREGVTILLVEQNAHMALKIAHRGYVLETGNIILSGTVAELLENEEVKRAYLGG</sequence>
<gene>
    <name evidence="7" type="ordered locus">Spith_1949</name>
</gene>
<evidence type="ECO:0000259" key="6">
    <source>
        <dbReference type="PROSITE" id="PS50893"/>
    </source>
</evidence>
<dbReference type="RefSeq" id="WP_014625529.1">
    <property type="nucleotide sequence ID" value="NC_017583.1"/>
</dbReference>
<keyword evidence="3" id="KW-0547">Nucleotide-binding</keyword>
<evidence type="ECO:0000313" key="7">
    <source>
        <dbReference type="EMBL" id="AEJ62207.1"/>
    </source>
</evidence>
<evidence type="ECO:0000256" key="5">
    <source>
        <dbReference type="ARBA" id="ARBA00022970"/>
    </source>
</evidence>
<dbReference type="PROSITE" id="PS50893">
    <property type="entry name" value="ABC_TRANSPORTER_2"/>
    <property type="match status" value="1"/>
</dbReference>
<feature type="domain" description="ABC transporter" evidence="6">
    <location>
        <begin position="2"/>
        <end position="234"/>
    </location>
</feature>
<keyword evidence="5" id="KW-0029">Amino-acid transport</keyword>
<dbReference type="InterPro" id="IPR030660">
    <property type="entry name" value="ABC_branched_ATPase_LivF/BraG"/>
</dbReference>
<evidence type="ECO:0000256" key="3">
    <source>
        <dbReference type="ARBA" id="ARBA00022741"/>
    </source>
</evidence>
<dbReference type="InterPro" id="IPR052156">
    <property type="entry name" value="BCAA_Transport_ATP-bd_LivF"/>
</dbReference>
<reference evidence="7 8" key="1">
    <citation type="submission" date="2011-06" db="EMBL/GenBank/DDBJ databases">
        <title>The complete genome of Spirochaeta thermophila DSM 6578.</title>
        <authorList>
            <consortium name="US DOE Joint Genome Institute (JGI-PGF)"/>
            <person name="Lucas S."/>
            <person name="Lapidus A."/>
            <person name="Bruce D."/>
            <person name="Goodwin L."/>
            <person name="Pitluck S."/>
            <person name="Peters L."/>
            <person name="Kyrpides N."/>
            <person name="Mavromatis K."/>
            <person name="Ivanova N."/>
            <person name="Mikailova N."/>
            <person name="Pagani I."/>
            <person name="Chertkov O."/>
            <person name="Detter J.C."/>
            <person name="Tapia R."/>
            <person name="Han C."/>
            <person name="Land M."/>
            <person name="Hauser L."/>
            <person name="Markowitz V."/>
            <person name="Cheng J.-F."/>
            <person name="Hugenholtz P."/>
            <person name="Woyke T."/>
            <person name="Wu D."/>
            <person name="Spring S."/>
            <person name="Merkhoffer B."/>
            <person name="Schneider S."/>
            <person name="Klenk H.-P."/>
            <person name="Eisen J.A."/>
        </authorList>
    </citation>
    <scope>NUCLEOTIDE SEQUENCE [LARGE SCALE GENOMIC DNA]</scope>
    <source>
        <strain evidence="8">ATCC 700085 / DSM 6578 / Z-1203</strain>
    </source>
</reference>
<dbReference type="InterPro" id="IPR017871">
    <property type="entry name" value="ABC_transporter-like_CS"/>
</dbReference>
<evidence type="ECO:0000313" key="8">
    <source>
        <dbReference type="Proteomes" id="UP000007254"/>
    </source>
</evidence>
<dbReference type="GO" id="GO:0015658">
    <property type="term" value="F:branched-chain amino acid transmembrane transporter activity"/>
    <property type="evidence" value="ECO:0007669"/>
    <property type="project" value="InterPro"/>
</dbReference>
<dbReference type="EMBL" id="CP002903">
    <property type="protein sequence ID" value="AEJ62207.1"/>
    <property type="molecule type" value="Genomic_DNA"/>
</dbReference>
<dbReference type="GO" id="GO:0005524">
    <property type="term" value="F:ATP binding"/>
    <property type="evidence" value="ECO:0007669"/>
    <property type="project" value="UniProtKB-KW"/>
</dbReference>
<dbReference type="GO" id="GO:0015807">
    <property type="term" value="P:L-amino acid transport"/>
    <property type="evidence" value="ECO:0007669"/>
    <property type="project" value="TreeGrafter"/>
</dbReference>
<dbReference type="Pfam" id="PF00005">
    <property type="entry name" value="ABC_tran"/>
    <property type="match status" value="1"/>
</dbReference>
<dbReference type="HOGENOM" id="CLU_000604_1_2_12"/>